<gene>
    <name evidence="3" type="ORF">LAME_0C03708G</name>
</gene>
<dbReference type="InterPro" id="IPR000313">
    <property type="entry name" value="PWWP_dom"/>
</dbReference>
<dbReference type="PROSITE" id="PS50812">
    <property type="entry name" value="PWWP"/>
    <property type="match status" value="1"/>
</dbReference>
<proteinExistence type="predicted"/>
<organism evidence="3 4">
    <name type="scientific">Lachancea meyersii CBS 8951</name>
    <dbReference type="NCBI Taxonomy" id="1266667"/>
    <lineage>
        <taxon>Eukaryota</taxon>
        <taxon>Fungi</taxon>
        <taxon>Dikarya</taxon>
        <taxon>Ascomycota</taxon>
        <taxon>Saccharomycotina</taxon>
        <taxon>Saccharomycetes</taxon>
        <taxon>Saccharomycetales</taxon>
        <taxon>Saccharomycetaceae</taxon>
        <taxon>Lachancea</taxon>
    </lineage>
</organism>
<dbReference type="SMART" id="SM00293">
    <property type="entry name" value="PWWP"/>
    <property type="match status" value="1"/>
</dbReference>
<dbReference type="EMBL" id="LT598479">
    <property type="protein sequence ID" value="SCU83019.1"/>
    <property type="molecule type" value="Genomic_DNA"/>
</dbReference>
<name>A0A1G4J0K3_9SACH</name>
<evidence type="ECO:0000256" key="1">
    <source>
        <dbReference type="SAM" id="MobiDB-lite"/>
    </source>
</evidence>
<keyword evidence="4" id="KW-1185">Reference proteome</keyword>
<dbReference type="AlphaFoldDB" id="A0A1G4J0K3"/>
<feature type="compositionally biased region" description="Acidic residues" evidence="1">
    <location>
        <begin position="218"/>
        <end position="232"/>
    </location>
</feature>
<dbReference type="Gene3D" id="2.30.30.140">
    <property type="match status" value="1"/>
</dbReference>
<feature type="compositionally biased region" description="Acidic residues" evidence="1">
    <location>
        <begin position="148"/>
        <end position="157"/>
    </location>
</feature>
<dbReference type="InterPro" id="IPR035503">
    <property type="entry name" value="IOC4-like_PWWP"/>
</dbReference>
<feature type="domain" description="PWWP" evidence="2">
    <location>
        <begin position="10"/>
        <end position="103"/>
    </location>
</feature>
<evidence type="ECO:0000313" key="4">
    <source>
        <dbReference type="Proteomes" id="UP000191144"/>
    </source>
</evidence>
<dbReference type="Proteomes" id="UP000191144">
    <property type="component" value="Chromosome C"/>
</dbReference>
<feature type="compositionally biased region" description="Polar residues" evidence="1">
    <location>
        <begin position="197"/>
        <end position="207"/>
    </location>
</feature>
<reference evidence="4" key="1">
    <citation type="submission" date="2016-03" db="EMBL/GenBank/DDBJ databases">
        <authorList>
            <person name="Devillers Hugo."/>
        </authorList>
    </citation>
    <scope>NUCLEOTIDE SEQUENCE [LARGE SCALE GENOMIC DNA]</scope>
</reference>
<dbReference type="PANTHER" id="PTHR12550:SF70">
    <property type="entry name" value="JIL-1 ANCHORING AND STABILIZING PROTEIN, ISOFORM A"/>
    <property type="match status" value="1"/>
</dbReference>
<dbReference type="CDD" id="cd05840">
    <property type="entry name" value="PWWP_ScIOC4-like"/>
    <property type="match status" value="1"/>
</dbReference>
<dbReference type="PANTHER" id="PTHR12550">
    <property type="entry name" value="HEPATOMA-DERIVED GROWTH FACTOR-RELATED"/>
    <property type="match status" value="1"/>
</dbReference>
<dbReference type="Pfam" id="PF00855">
    <property type="entry name" value="PWWP"/>
    <property type="match status" value="1"/>
</dbReference>
<dbReference type="OrthoDB" id="62853at2759"/>
<feature type="region of interest" description="Disordered" evidence="1">
    <location>
        <begin position="147"/>
        <end position="243"/>
    </location>
</feature>
<accession>A0A1G4J0K3</accession>
<dbReference type="SUPFAM" id="SSF63748">
    <property type="entry name" value="Tudor/PWWP/MBT"/>
    <property type="match status" value="1"/>
</dbReference>
<evidence type="ECO:0000313" key="3">
    <source>
        <dbReference type="EMBL" id="SCU83019.1"/>
    </source>
</evidence>
<sequence length="430" mass="49238">MSKKRIVYQPTDIVLAKVKGFPAWPAMIIPEEIIPVNVLKGRPGKPTVDELDDENNPDNYLVYNDLLKFRKSFKPHSSYCVKFFCDDSYIWLKPVDFKPLTPEQCSNWLQNSKKQTKKLIPAYEMAAKGPEGIDVWEFVEYGSQGKPEEEEYVEVPEEQAQADNSEEELLSEPLSSLSESDYDEGESIRKGSRSSKRQANAKASAQRSKTRKRRAVRDEEEDDELDAFQELEPEPKATSRSKNKSLKVKIEIKKYKFEDDGDWSIVGLGPQEPSLLATNSIVSKLSQKKNLELHNELKGDLIDKLGFVNRLITDLVFKSGKQDDSEEYHMLLDELEQCTSLRGSQDELITVFFSDQELVTNLSALFNLKQNFLRQINLYDRLQEWFRGVFGYPFVTDPVLWTLDTISKGESQQEEAQPLPHNGTECATIT</sequence>
<feature type="region of interest" description="Disordered" evidence="1">
    <location>
        <begin position="411"/>
        <end position="430"/>
    </location>
</feature>
<protein>
    <submittedName>
        <fullName evidence="3">LAME_0C03708g1_1</fullName>
    </submittedName>
</protein>
<evidence type="ECO:0000259" key="2">
    <source>
        <dbReference type="PROSITE" id="PS50812"/>
    </source>
</evidence>